<evidence type="ECO:0000256" key="1">
    <source>
        <dbReference type="ARBA" id="ARBA00022679"/>
    </source>
</evidence>
<sequence>MSITVITNTEEYPWELLLLADPERGKVAVYLETSTVYVYREGPKVVGVIVIQRQSATQYEVMNLAVAEESQGRGIGRQLLTYGIGQLQDELVPVKVVIKTGDISGPALSLYQHLGFTVKEVIENYFIEHYSEPIYEAGQLLKHQVILEKII</sequence>
<dbReference type="InterPro" id="IPR000182">
    <property type="entry name" value="GNAT_dom"/>
</dbReference>
<dbReference type="InterPro" id="IPR016181">
    <property type="entry name" value="Acyl_CoA_acyltransferase"/>
</dbReference>
<dbReference type="PROSITE" id="PS51186">
    <property type="entry name" value="GNAT"/>
    <property type="match status" value="1"/>
</dbReference>
<evidence type="ECO:0000259" key="2">
    <source>
        <dbReference type="PROSITE" id="PS51186"/>
    </source>
</evidence>
<reference evidence="3" key="1">
    <citation type="submission" date="2020-12" db="EMBL/GenBank/DDBJ databases">
        <title>Vagococcus allomyrinae sp. nov. and Enterococcus lavae sp. nov., isolated from the larvae of Allomyrina dichotoma.</title>
        <authorList>
            <person name="Lee S.D."/>
        </authorList>
    </citation>
    <scope>NUCLEOTIDE SEQUENCE</scope>
    <source>
        <strain evidence="3">BWB3-3</strain>
    </source>
</reference>
<dbReference type="CDD" id="cd04301">
    <property type="entry name" value="NAT_SF"/>
    <property type="match status" value="1"/>
</dbReference>
<dbReference type="AlphaFoldDB" id="A0A940PIF5"/>
<dbReference type="SUPFAM" id="SSF55729">
    <property type="entry name" value="Acyl-CoA N-acyltransferases (Nat)"/>
    <property type="match status" value="1"/>
</dbReference>
<evidence type="ECO:0000313" key="3">
    <source>
        <dbReference type="EMBL" id="MBP1044166.1"/>
    </source>
</evidence>
<keyword evidence="4" id="KW-1185">Reference proteome</keyword>
<dbReference type="PANTHER" id="PTHR13947:SF37">
    <property type="entry name" value="LD18367P"/>
    <property type="match status" value="1"/>
</dbReference>
<dbReference type="Gene3D" id="3.40.630.30">
    <property type="match status" value="1"/>
</dbReference>
<accession>A0A940PIF5</accession>
<protein>
    <submittedName>
        <fullName evidence="3">GNAT family N-acetyltransferase</fullName>
    </submittedName>
</protein>
<evidence type="ECO:0000313" key="4">
    <source>
        <dbReference type="Proteomes" id="UP000674938"/>
    </source>
</evidence>
<name>A0A940PIF5_9ENTE</name>
<dbReference type="Pfam" id="PF13508">
    <property type="entry name" value="Acetyltransf_7"/>
    <property type="match status" value="1"/>
</dbReference>
<dbReference type="RefSeq" id="WP_209532413.1">
    <property type="nucleotide sequence ID" value="NZ_JAEEGA010000023.1"/>
</dbReference>
<dbReference type="PANTHER" id="PTHR13947">
    <property type="entry name" value="GNAT FAMILY N-ACETYLTRANSFERASE"/>
    <property type="match status" value="1"/>
</dbReference>
<comment type="caution">
    <text evidence="3">The sequence shown here is derived from an EMBL/GenBank/DDBJ whole genome shotgun (WGS) entry which is preliminary data.</text>
</comment>
<dbReference type="GO" id="GO:0008080">
    <property type="term" value="F:N-acetyltransferase activity"/>
    <property type="evidence" value="ECO:0007669"/>
    <property type="project" value="InterPro"/>
</dbReference>
<organism evidence="3 4">
    <name type="scientific">Vagococcus allomyrinae</name>
    <dbReference type="NCBI Taxonomy" id="2794353"/>
    <lineage>
        <taxon>Bacteria</taxon>
        <taxon>Bacillati</taxon>
        <taxon>Bacillota</taxon>
        <taxon>Bacilli</taxon>
        <taxon>Lactobacillales</taxon>
        <taxon>Enterococcaceae</taxon>
        <taxon>Vagococcus</taxon>
    </lineage>
</organism>
<gene>
    <name evidence="3" type="ORF">I6N95_24460</name>
</gene>
<keyword evidence="1" id="KW-0808">Transferase</keyword>
<dbReference type="Proteomes" id="UP000674938">
    <property type="component" value="Unassembled WGS sequence"/>
</dbReference>
<dbReference type="InterPro" id="IPR050769">
    <property type="entry name" value="NAT_camello-type"/>
</dbReference>
<dbReference type="EMBL" id="JAEEGA010000023">
    <property type="protein sequence ID" value="MBP1044166.1"/>
    <property type="molecule type" value="Genomic_DNA"/>
</dbReference>
<proteinExistence type="predicted"/>
<feature type="domain" description="N-acetyltransferase" evidence="2">
    <location>
        <begin position="1"/>
        <end position="137"/>
    </location>
</feature>